<protein>
    <submittedName>
        <fullName evidence="7">Peptide ABC transporter substrate-binding protein</fullName>
    </submittedName>
</protein>
<dbReference type="Gene3D" id="3.90.76.10">
    <property type="entry name" value="Dipeptide-binding Protein, Domain 1"/>
    <property type="match status" value="1"/>
</dbReference>
<dbReference type="CDD" id="cd08498">
    <property type="entry name" value="PBP2_NikA_DppA_OppA_like_2"/>
    <property type="match status" value="1"/>
</dbReference>
<feature type="signal peptide" evidence="5">
    <location>
        <begin position="1"/>
        <end position="22"/>
    </location>
</feature>
<evidence type="ECO:0000313" key="7">
    <source>
        <dbReference type="EMBL" id="OYQ21722.1"/>
    </source>
</evidence>
<name>A0A255XXS6_9PROT</name>
<dbReference type="RefSeq" id="WP_094406849.1">
    <property type="nucleotide sequence ID" value="NZ_BMJZ01000011.1"/>
</dbReference>
<dbReference type="SUPFAM" id="SSF53850">
    <property type="entry name" value="Periplasmic binding protein-like II"/>
    <property type="match status" value="1"/>
</dbReference>
<accession>A0A255XXS6</accession>
<dbReference type="PIRSF" id="PIRSF002741">
    <property type="entry name" value="MppA"/>
    <property type="match status" value="1"/>
</dbReference>
<dbReference type="InterPro" id="IPR000914">
    <property type="entry name" value="SBP_5_dom"/>
</dbReference>
<dbReference type="Gene3D" id="3.40.190.10">
    <property type="entry name" value="Periplasmic binding protein-like II"/>
    <property type="match status" value="1"/>
</dbReference>
<dbReference type="Pfam" id="PF00496">
    <property type="entry name" value="SBP_bac_5"/>
    <property type="match status" value="1"/>
</dbReference>
<evidence type="ECO:0000256" key="1">
    <source>
        <dbReference type="ARBA" id="ARBA00004418"/>
    </source>
</evidence>
<comment type="similarity">
    <text evidence="2">Belongs to the bacterial solute-binding protein 5 family.</text>
</comment>
<dbReference type="PANTHER" id="PTHR30290:SF9">
    <property type="entry name" value="OLIGOPEPTIDE-BINDING PROTEIN APPA"/>
    <property type="match status" value="1"/>
</dbReference>
<dbReference type="GO" id="GO:1904680">
    <property type="term" value="F:peptide transmembrane transporter activity"/>
    <property type="evidence" value="ECO:0007669"/>
    <property type="project" value="TreeGrafter"/>
</dbReference>
<dbReference type="GO" id="GO:0015833">
    <property type="term" value="P:peptide transport"/>
    <property type="evidence" value="ECO:0007669"/>
    <property type="project" value="TreeGrafter"/>
</dbReference>
<organism evidence="7 8">
    <name type="scientific">Elstera cyanobacteriorum</name>
    <dbReference type="NCBI Taxonomy" id="2022747"/>
    <lineage>
        <taxon>Bacteria</taxon>
        <taxon>Pseudomonadati</taxon>
        <taxon>Pseudomonadota</taxon>
        <taxon>Alphaproteobacteria</taxon>
        <taxon>Rhodospirillales</taxon>
        <taxon>Rhodospirillaceae</taxon>
        <taxon>Elstera</taxon>
    </lineage>
</organism>
<keyword evidence="4 5" id="KW-0732">Signal</keyword>
<evidence type="ECO:0000256" key="5">
    <source>
        <dbReference type="SAM" id="SignalP"/>
    </source>
</evidence>
<sequence length="526" mass="57704">MQKLAFVTLLMAGTALAFPASAVSFKMARGQDATTMDPHAQNSGQNFNLLHQIYEPLVHRDNDAKLTPALATAWKITADPTVWEFKLRPGVKFHNGNSFNADDVVFSLTRAMGDKSQMKGLLTSIEQVTKVDDLTVNVKTKGPNPLLVNDLTNLFMMDKEWSEANNVVNSQDFNAKEETYAVRNTNGTGPYVLKVREPDVRSVLAANPAYWGKGQFPLKVSEITYSVIAAAPTRVAALLSGEVDFVQDVPVQDIARIAGTNGMRVNSGAENRSIFFSLNTGDADLKFDTVEGKNPLADLRVRQAIDFAINRSAIQKVVMSGQSTPSGTLLPPGSDGYTKELDAITPYDLNKAKALMKDAGYEAGFGITMHCPNNRYVNDEKICQAVVGMLGQIGIKVTLEARPMAQHSPQIIEGAIDFYLLGWGVPTFDGEYVLKFLYHSREGKGAYGSYNPKYSNAELDGMIKSLATETDKAKRDATMAKALKIAKDSLVHIPVHNQNIAWAMKANYNIPVQTENTFFIKYVDVK</sequence>
<comment type="subcellular location">
    <subcellularLocation>
        <location evidence="1">Periplasm</location>
    </subcellularLocation>
</comment>
<gene>
    <name evidence="7" type="ORF">CHR90_01065</name>
</gene>
<evidence type="ECO:0000259" key="6">
    <source>
        <dbReference type="Pfam" id="PF00496"/>
    </source>
</evidence>
<dbReference type="InterPro" id="IPR030678">
    <property type="entry name" value="Peptide/Ni-bd"/>
</dbReference>
<dbReference type="InterPro" id="IPR039424">
    <property type="entry name" value="SBP_5"/>
</dbReference>
<keyword evidence="8" id="KW-1185">Reference proteome</keyword>
<feature type="domain" description="Solute-binding protein family 5" evidence="6">
    <location>
        <begin position="65"/>
        <end position="443"/>
    </location>
</feature>
<dbReference type="GO" id="GO:0030288">
    <property type="term" value="C:outer membrane-bounded periplasmic space"/>
    <property type="evidence" value="ECO:0007669"/>
    <property type="project" value="UniProtKB-ARBA"/>
</dbReference>
<evidence type="ECO:0000256" key="3">
    <source>
        <dbReference type="ARBA" id="ARBA00022448"/>
    </source>
</evidence>
<dbReference type="Proteomes" id="UP000216361">
    <property type="component" value="Unassembled WGS sequence"/>
</dbReference>
<dbReference type="OrthoDB" id="9803988at2"/>
<dbReference type="EMBL" id="NOXS01000020">
    <property type="protein sequence ID" value="OYQ21722.1"/>
    <property type="molecule type" value="Genomic_DNA"/>
</dbReference>
<feature type="chain" id="PRO_5012491097" evidence="5">
    <location>
        <begin position="23"/>
        <end position="526"/>
    </location>
</feature>
<dbReference type="Gene3D" id="3.10.105.10">
    <property type="entry name" value="Dipeptide-binding Protein, Domain 3"/>
    <property type="match status" value="1"/>
</dbReference>
<evidence type="ECO:0000256" key="2">
    <source>
        <dbReference type="ARBA" id="ARBA00005695"/>
    </source>
</evidence>
<dbReference type="AlphaFoldDB" id="A0A255XXS6"/>
<reference evidence="7 8" key="1">
    <citation type="submission" date="2017-07" db="EMBL/GenBank/DDBJ databases">
        <title>Elstera cyanobacteriorum sp. nov., a novel bacterium isolated from cyanobacterial aggregates in a eutrophic lake.</title>
        <authorList>
            <person name="Cai H."/>
        </authorList>
    </citation>
    <scope>NUCLEOTIDE SEQUENCE [LARGE SCALE GENOMIC DNA]</scope>
    <source>
        <strain evidence="7 8">TH019</strain>
    </source>
</reference>
<comment type="caution">
    <text evidence="7">The sequence shown here is derived from an EMBL/GenBank/DDBJ whole genome shotgun (WGS) entry which is preliminary data.</text>
</comment>
<evidence type="ECO:0000313" key="8">
    <source>
        <dbReference type="Proteomes" id="UP000216361"/>
    </source>
</evidence>
<dbReference type="GO" id="GO:0043190">
    <property type="term" value="C:ATP-binding cassette (ABC) transporter complex"/>
    <property type="evidence" value="ECO:0007669"/>
    <property type="project" value="InterPro"/>
</dbReference>
<evidence type="ECO:0000256" key="4">
    <source>
        <dbReference type="ARBA" id="ARBA00022729"/>
    </source>
</evidence>
<keyword evidence="3" id="KW-0813">Transport</keyword>
<dbReference type="PANTHER" id="PTHR30290">
    <property type="entry name" value="PERIPLASMIC BINDING COMPONENT OF ABC TRANSPORTER"/>
    <property type="match status" value="1"/>
</dbReference>
<proteinExistence type="inferred from homology"/>